<evidence type="ECO:0000256" key="1">
    <source>
        <dbReference type="SAM" id="MobiDB-lite"/>
    </source>
</evidence>
<dbReference type="Proteomes" id="UP000823388">
    <property type="component" value="Chromosome 6K"/>
</dbReference>
<proteinExistence type="predicted"/>
<organism evidence="3 4">
    <name type="scientific">Panicum virgatum</name>
    <name type="common">Blackwell switchgrass</name>
    <dbReference type="NCBI Taxonomy" id="38727"/>
    <lineage>
        <taxon>Eukaryota</taxon>
        <taxon>Viridiplantae</taxon>
        <taxon>Streptophyta</taxon>
        <taxon>Embryophyta</taxon>
        <taxon>Tracheophyta</taxon>
        <taxon>Spermatophyta</taxon>
        <taxon>Magnoliopsida</taxon>
        <taxon>Liliopsida</taxon>
        <taxon>Poales</taxon>
        <taxon>Poaceae</taxon>
        <taxon>PACMAD clade</taxon>
        <taxon>Panicoideae</taxon>
        <taxon>Panicodae</taxon>
        <taxon>Paniceae</taxon>
        <taxon>Panicinae</taxon>
        <taxon>Panicum</taxon>
        <taxon>Panicum sect. Hiantes</taxon>
    </lineage>
</organism>
<evidence type="ECO:0000256" key="2">
    <source>
        <dbReference type="SAM" id="SignalP"/>
    </source>
</evidence>
<comment type="caution">
    <text evidence="3">The sequence shown here is derived from an EMBL/GenBank/DDBJ whole genome shotgun (WGS) entry which is preliminary data.</text>
</comment>
<protein>
    <submittedName>
        <fullName evidence="3">Uncharacterized protein</fullName>
    </submittedName>
</protein>
<keyword evidence="2" id="KW-0732">Signal</keyword>
<dbReference type="EMBL" id="CM029047">
    <property type="protein sequence ID" value="KAG2581376.1"/>
    <property type="molecule type" value="Genomic_DNA"/>
</dbReference>
<accession>A0A8T0R7X4</accession>
<dbReference type="AlphaFoldDB" id="A0A8T0R7X4"/>
<feature type="chain" id="PRO_5035750996" evidence="2">
    <location>
        <begin position="28"/>
        <end position="185"/>
    </location>
</feature>
<name>A0A8T0R7X4_PANVG</name>
<sequence>MSHLFFLLFPLLFSLFSPPLFILLTAATRPRALQTPGLPPDPRLPLPPDSGMSPPPVPPWSRHPAVGRGLPPPRLPLRQHPRSDFPQCPNPRRPKALRPAAPPRSDFPRPADQEGRRSLLDGRCPHPARRHRPLQEQTRYDARDITAVCFAQDPTVRLLDGQGRLGRSVSHRVLYRGYCMLKHER</sequence>
<evidence type="ECO:0000313" key="4">
    <source>
        <dbReference type="Proteomes" id="UP000823388"/>
    </source>
</evidence>
<feature type="region of interest" description="Disordered" evidence="1">
    <location>
        <begin position="33"/>
        <end position="135"/>
    </location>
</feature>
<feature type="compositionally biased region" description="Basic and acidic residues" evidence="1">
    <location>
        <begin position="106"/>
        <end position="124"/>
    </location>
</feature>
<evidence type="ECO:0000313" key="3">
    <source>
        <dbReference type="EMBL" id="KAG2581376.1"/>
    </source>
</evidence>
<gene>
    <name evidence="3" type="ORF">PVAP13_6KG030700</name>
</gene>
<keyword evidence="4" id="KW-1185">Reference proteome</keyword>
<feature type="signal peptide" evidence="2">
    <location>
        <begin position="1"/>
        <end position="27"/>
    </location>
</feature>
<feature type="compositionally biased region" description="Pro residues" evidence="1">
    <location>
        <begin position="37"/>
        <end position="61"/>
    </location>
</feature>
<reference evidence="3" key="1">
    <citation type="submission" date="2020-05" db="EMBL/GenBank/DDBJ databases">
        <title>WGS assembly of Panicum virgatum.</title>
        <authorList>
            <person name="Lovell J.T."/>
            <person name="Jenkins J."/>
            <person name="Shu S."/>
            <person name="Juenger T.E."/>
            <person name="Schmutz J."/>
        </authorList>
    </citation>
    <scope>NUCLEOTIDE SEQUENCE</scope>
    <source>
        <strain evidence="3">AP13</strain>
    </source>
</reference>